<proteinExistence type="predicted"/>
<feature type="region of interest" description="Disordered" evidence="1">
    <location>
        <begin position="149"/>
        <end position="177"/>
    </location>
</feature>
<dbReference type="AlphaFoldDB" id="A0A396RZQ0"/>
<comment type="caution">
    <text evidence="2">The sequence shown here is derived from an EMBL/GenBank/DDBJ whole genome shotgun (WGS) entry which is preliminary data.</text>
</comment>
<gene>
    <name evidence="2" type="ORF">C2846_07200</name>
</gene>
<dbReference type="Proteomes" id="UP000265745">
    <property type="component" value="Unassembled WGS sequence"/>
</dbReference>
<reference evidence="2 3" key="1">
    <citation type="submission" date="2018-06" db="EMBL/GenBank/DDBJ databases">
        <title>Pseudomonas jilinensis sp. nov., isolated from the production water of Jilin Oilfield in China.</title>
        <authorList>
            <person name="Wang J."/>
        </authorList>
    </citation>
    <scope>NUCLEOTIDE SEQUENCE [LARGE SCALE GENOMIC DNA]</scope>
    <source>
        <strain evidence="2 3">JS15-10A1</strain>
    </source>
</reference>
<name>A0A396RZQ0_9PSED</name>
<protein>
    <submittedName>
        <fullName evidence="2">Uncharacterized protein</fullName>
    </submittedName>
</protein>
<feature type="region of interest" description="Disordered" evidence="1">
    <location>
        <begin position="74"/>
        <end position="107"/>
    </location>
</feature>
<dbReference type="RefSeq" id="WP_119701094.1">
    <property type="nucleotide sequence ID" value="NZ_QJSA01000005.1"/>
</dbReference>
<dbReference type="EMBL" id="QJSA01000005">
    <property type="protein sequence ID" value="RHW21726.1"/>
    <property type="molecule type" value="Genomic_DNA"/>
</dbReference>
<evidence type="ECO:0000313" key="2">
    <source>
        <dbReference type="EMBL" id="RHW21726.1"/>
    </source>
</evidence>
<evidence type="ECO:0000313" key="3">
    <source>
        <dbReference type="Proteomes" id="UP000265745"/>
    </source>
</evidence>
<accession>A0A396RZQ0</accession>
<evidence type="ECO:0000256" key="1">
    <source>
        <dbReference type="SAM" id="MobiDB-lite"/>
    </source>
</evidence>
<sequence>MSQFQIIFQGRLSPGVSPVEARQRIGQLFQVGEAQLDVLFSGRRIVIKQGLDAAAAQKYQQAIERAGALCQVEPPLDVAPSASESAPQPQPQIQPEQPISRGPAPRDEFMAAFRDVEAPDFGIAPLGADLQDEYSSHTPLPLDLSALSLAPVGSDMGEMQKPEPPPAPDTSHLKLKD</sequence>
<dbReference type="OrthoDB" id="6402943at2"/>
<keyword evidence="3" id="KW-1185">Reference proteome</keyword>
<organism evidence="2 3">
    <name type="scientific">Pseudomonas jilinensis</name>
    <dbReference type="NCBI Taxonomy" id="2078689"/>
    <lineage>
        <taxon>Bacteria</taxon>
        <taxon>Pseudomonadati</taxon>
        <taxon>Pseudomonadota</taxon>
        <taxon>Gammaproteobacteria</taxon>
        <taxon>Pseudomonadales</taxon>
        <taxon>Pseudomonadaceae</taxon>
        <taxon>Pseudomonas</taxon>
    </lineage>
</organism>
<feature type="compositionally biased region" description="Low complexity" evidence="1">
    <location>
        <begin position="80"/>
        <end position="100"/>
    </location>
</feature>